<evidence type="ECO:0000313" key="1">
    <source>
        <dbReference type="EMBL" id="OLZ46553.1"/>
    </source>
</evidence>
<dbReference type="EMBL" id="MQUQ01000017">
    <property type="protein sequence ID" value="OLZ46553.1"/>
    <property type="molecule type" value="Genomic_DNA"/>
</dbReference>
<dbReference type="Proteomes" id="UP000187486">
    <property type="component" value="Unassembled WGS sequence"/>
</dbReference>
<gene>
    <name evidence="1" type="ORF">BS329_30475</name>
</gene>
<evidence type="ECO:0000313" key="2">
    <source>
        <dbReference type="Proteomes" id="UP000187486"/>
    </source>
</evidence>
<proteinExistence type="predicted"/>
<dbReference type="AlphaFoldDB" id="A0A1R0KKD4"/>
<dbReference type="RefSeq" id="WP_076164957.1">
    <property type="nucleotide sequence ID" value="NZ_JBEZVB010000052.1"/>
</dbReference>
<protein>
    <submittedName>
        <fullName evidence="1">Uncharacterized protein</fullName>
    </submittedName>
</protein>
<comment type="caution">
    <text evidence="1">The sequence shown here is derived from an EMBL/GenBank/DDBJ whole genome shotgun (WGS) entry which is preliminary data.</text>
</comment>
<reference evidence="1 2" key="1">
    <citation type="submission" date="2016-01" db="EMBL/GenBank/DDBJ databases">
        <title>Amycolatopsis coloradensis genome sequencing and assembly.</title>
        <authorList>
            <person name="Mayilraj S."/>
        </authorList>
    </citation>
    <scope>NUCLEOTIDE SEQUENCE [LARGE SCALE GENOMIC DNA]</scope>
    <source>
        <strain evidence="1 2">DSM 44225</strain>
    </source>
</reference>
<sequence length="115" mass="12296">MAEAHILVPSRQWFPTDDAPGFTTAMSGAGAAWGTHQLTAWPDHDRGRITARRGNIVVGEVQPQFLIDGDPAVDRVHVLWTPKLANGPSLSAETSWHLTATALAHALSQLASPTP</sequence>
<name>A0A1R0KKD4_9PSEU</name>
<accession>A0A1R0KKD4</accession>
<keyword evidence="2" id="KW-1185">Reference proteome</keyword>
<organism evidence="1 2">
    <name type="scientific">Amycolatopsis coloradensis</name>
    <dbReference type="NCBI Taxonomy" id="76021"/>
    <lineage>
        <taxon>Bacteria</taxon>
        <taxon>Bacillati</taxon>
        <taxon>Actinomycetota</taxon>
        <taxon>Actinomycetes</taxon>
        <taxon>Pseudonocardiales</taxon>
        <taxon>Pseudonocardiaceae</taxon>
        <taxon>Amycolatopsis</taxon>
    </lineage>
</organism>